<feature type="compositionally biased region" description="Acidic residues" evidence="1">
    <location>
        <begin position="61"/>
        <end position="71"/>
    </location>
</feature>
<comment type="caution">
    <text evidence="4">The sequence shown here is derived from an EMBL/GenBank/DDBJ whole genome shotgun (WGS) entry which is preliminary data.</text>
</comment>
<dbReference type="InterPro" id="IPR053054">
    <property type="entry name" value="DNA_repair-scaffolding"/>
</dbReference>
<evidence type="ECO:0000259" key="3">
    <source>
        <dbReference type="Pfam" id="PF14951"/>
    </source>
</evidence>
<dbReference type="PANTHER" id="PTHR34347:SF1">
    <property type="entry name" value="DNA REPAIR-SCAFFOLDING PROTEIN"/>
    <property type="match status" value="1"/>
</dbReference>
<protein>
    <recommendedName>
        <fullName evidence="6">DNA repair-scaffolding protein</fullName>
    </recommendedName>
</protein>
<evidence type="ECO:0000313" key="5">
    <source>
        <dbReference type="Proteomes" id="UP001159427"/>
    </source>
</evidence>
<feature type="domain" description="DUF4503" evidence="3">
    <location>
        <begin position="550"/>
        <end position="970"/>
    </location>
</feature>
<dbReference type="Pfam" id="PF14951">
    <property type="entry name" value="DUF4503"/>
    <property type="match status" value="1"/>
</dbReference>
<evidence type="ECO:0000259" key="2">
    <source>
        <dbReference type="Pfam" id="PF14950"/>
    </source>
</evidence>
<dbReference type="Proteomes" id="UP001159427">
    <property type="component" value="Unassembled WGS sequence"/>
</dbReference>
<feature type="compositionally biased region" description="Polar residues" evidence="1">
    <location>
        <begin position="104"/>
        <end position="118"/>
    </location>
</feature>
<dbReference type="InterPro" id="IPR028026">
    <property type="entry name" value="DUF4502"/>
</dbReference>
<dbReference type="InterPro" id="IPR028032">
    <property type="entry name" value="DUF4503"/>
</dbReference>
<evidence type="ECO:0008006" key="6">
    <source>
        <dbReference type="Google" id="ProtNLM"/>
    </source>
</evidence>
<evidence type="ECO:0000256" key="1">
    <source>
        <dbReference type="SAM" id="MobiDB-lite"/>
    </source>
</evidence>
<keyword evidence="5" id="KW-1185">Reference proteome</keyword>
<feature type="domain" description="DUF4502" evidence="2">
    <location>
        <begin position="162"/>
        <end position="380"/>
    </location>
</feature>
<dbReference type="EMBL" id="CALNXI010000509">
    <property type="protein sequence ID" value="CAH3028399.1"/>
    <property type="molecule type" value="Genomic_DNA"/>
</dbReference>
<feature type="region of interest" description="Disordered" evidence="1">
    <location>
        <begin position="16"/>
        <end position="121"/>
    </location>
</feature>
<reference evidence="4 5" key="1">
    <citation type="submission" date="2022-05" db="EMBL/GenBank/DDBJ databases">
        <authorList>
            <consortium name="Genoscope - CEA"/>
            <person name="William W."/>
        </authorList>
    </citation>
    <scope>NUCLEOTIDE SEQUENCE [LARGE SCALE GENOMIC DNA]</scope>
</reference>
<feature type="compositionally biased region" description="Polar residues" evidence="1">
    <location>
        <begin position="43"/>
        <end position="53"/>
    </location>
</feature>
<name>A0ABN8MIB7_9CNID</name>
<proteinExistence type="predicted"/>
<accession>A0ABN8MIB7</accession>
<feature type="region of interest" description="Disordered" evidence="1">
    <location>
        <begin position="234"/>
        <end position="253"/>
    </location>
</feature>
<sequence>MLMSWGNFEELKKFARKQGNIKKKRPQVGGQNLTASKRRRTDSGNLSFVSISDSGEIDGFSTDEEKDEDGLDFSSDSLPRSFLSKPLVKRKYSKRQALPDKRGSTSSAPTTHTDTSRGCKSCDFPDGAYELMKYAETSKQKTGIVWHASDNEELPQVFSDGSDSDDSKTGFPSKLSGFKANEVTSASGEVISDFHSDSDQDSSQESFSAEISTPTPTPVSPAVVGTPRTASEWLKQVQQKSPDKSQEDNLPEERVAGMNQWDSARKKKKFVRSGLAERLQYIITREKSEIAFWNHRVADTEKTSTTGISPPTDGSIIIQILSDHLEGSVHLTQCCSWCRDDDGDPPQERILFVLFSCETWKQFTLQVGALVKIHPPWQKLDIPGVGCPVLLCPYFCHKLIADQLPAFRFHSVTGSRMFIPTTNTSPLTSTLLQSPRKGFKPSKLLFGNAEDALSSLSKVTAVDRSLTCSSRPHTSILMAIESSGGCSGVPVTIQCLVQRVYRKKVKLVGGNTDVNRKSRSPLLLNQHLKYAAKSLGEAEQEQLRWALLVQDIHGVCAEIQVPSEYQDLPDWLSCLQQGKGKVFVFLQVRIQQRTNRIRSPGLFSIIESLCSSKVKITVSAHKGSSQIISQEGATQTHGSPSRPPSFCYVLTVEDFSQAAEDSSSGEGFLYKPITFRTLRDVLHNQENKIERISVLCKLMYCRLNESSSAIGRLQNSFELFLTDHSAQSATELDETTVESLSYVKVVGKSQHVLPQELREAHISNGTVLSLQDLLFRAQAETQELVADTYSLVRKAVSESTSVDSSFHEVRVPQNQIDRLSCLKPSSLPFLTRQSSCGYLYRVEGVVIGIDEESACCWLACDICGNAEITVKQETSSQFFCSSCNVPVDSPQTKTFLAVLLKVKRFPEASVRVTLQQNTIDRLLRVSYQDSDQGYDIEAVLGKHLPPMSCYVTEITEHGTSCSFCLEEIQLH</sequence>
<dbReference type="Pfam" id="PF14950">
    <property type="entry name" value="DUF4502"/>
    <property type="match status" value="1"/>
</dbReference>
<feature type="compositionally biased region" description="Basic residues" evidence="1">
    <location>
        <begin position="16"/>
        <end position="26"/>
    </location>
</feature>
<dbReference type="PANTHER" id="PTHR34347">
    <property type="entry name" value="DNA REPAIR-SCAFFOLDING PROTEIN SPIDR"/>
    <property type="match status" value="1"/>
</dbReference>
<evidence type="ECO:0000313" key="4">
    <source>
        <dbReference type="EMBL" id="CAH3028399.1"/>
    </source>
</evidence>
<gene>
    <name evidence="4" type="ORF">PEVE_00033959</name>
</gene>
<feature type="region of interest" description="Disordered" evidence="1">
    <location>
        <begin position="155"/>
        <end position="225"/>
    </location>
</feature>
<organism evidence="4 5">
    <name type="scientific">Porites evermanni</name>
    <dbReference type="NCBI Taxonomy" id="104178"/>
    <lineage>
        <taxon>Eukaryota</taxon>
        <taxon>Metazoa</taxon>
        <taxon>Cnidaria</taxon>
        <taxon>Anthozoa</taxon>
        <taxon>Hexacorallia</taxon>
        <taxon>Scleractinia</taxon>
        <taxon>Fungiina</taxon>
        <taxon>Poritidae</taxon>
        <taxon>Porites</taxon>
    </lineage>
</organism>
<feature type="compositionally biased region" description="Basic and acidic residues" evidence="1">
    <location>
        <begin position="241"/>
        <end position="253"/>
    </location>
</feature>